<dbReference type="AlphaFoldDB" id="A0A1K1PSB4"/>
<dbReference type="STRING" id="1004.SAMN05661012_02171"/>
<gene>
    <name evidence="1" type="ORF">SAMN05661012_02171</name>
    <name evidence="2" type="ORF">SR876_14600</name>
</gene>
<reference evidence="2 4" key="2">
    <citation type="submission" date="2023-11" db="EMBL/GenBank/DDBJ databases">
        <title>MicrobeMod: A computational toolkit for identifying prokaryotic methylation and restriction-modification with nanopore sequencing.</title>
        <authorList>
            <person name="Crits-Christoph A."/>
            <person name="Kang S.C."/>
            <person name="Lee H."/>
            <person name="Ostrov N."/>
        </authorList>
    </citation>
    <scope>NUCLEOTIDE SEQUENCE [LARGE SCALE GENOMIC DNA]</scope>
    <source>
        <strain evidence="2 4">ATCC 23090</strain>
    </source>
</reference>
<dbReference type="Pfam" id="PF00300">
    <property type="entry name" value="His_Phos_1"/>
    <property type="match status" value="1"/>
</dbReference>
<dbReference type="InterPro" id="IPR029033">
    <property type="entry name" value="His_PPase_superfam"/>
</dbReference>
<sequence>MRYVVILLLCCIACQQPLSERQPVPVSEDSTFLTGVFYLVRHAQECDSTMLTDSGYAKAGALYRTLKDSGVQRIYITPYASARETAESLRAYLNIDTVTYTPDSSGEGLLYEITRREDWGKRLLIIGQQKTLVPVIHSLKSKTPVDSVKEADYSSLFIVRKSRDTAVCKRIRY</sequence>
<dbReference type="SUPFAM" id="SSF53254">
    <property type="entry name" value="Phosphoglycerate mutase-like"/>
    <property type="match status" value="1"/>
</dbReference>
<dbReference type="RefSeq" id="WP_072359791.1">
    <property type="nucleotide sequence ID" value="NZ_CBHWAX010000039.1"/>
</dbReference>
<dbReference type="InterPro" id="IPR013078">
    <property type="entry name" value="His_Pase_superF_clade-1"/>
</dbReference>
<dbReference type="Proteomes" id="UP000183788">
    <property type="component" value="Unassembled WGS sequence"/>
</dbReference>
<dbReference type="EMBL" id="CP140154">
    <property type="protein sequence ID" value="WQG92745.1"/>
    <property type="molecule type" value="Genomic_DNA"/>
</dbReference>
<evidence type="ECO:0000313" key="3">
    <source>
        <dbReference type="Proteomes" id="UP000183788"/>
    </source>
</evidence>
<protein>
    <submittedName>
        <fullName evidence="2">Histidine phosphatase family protein</fullName>
    </submittedName>
    <submittedName>
        <fullName evidence="1">Histidine phosphatase superfamily (Branch 1)</fullName>
    </submittedName>
</protein>
<evidence type="ECO:0000313" key="1">
    <source>
        <dbReference type="EMBL" id="SFW50552.1"/>
    </source>
</evidence>
<dbReference type="EMBL" id="FPIZ01000006">
    <property type="protein sequence ID" value="SFW50552.1"/>
    <property type="molecule type" value="Genomic_DNA"/>
</dbReference>
<evidence type="ECO:0000313" key="4">
    <source>
        <dbReference type="Proteomes" id="UP001326715"/>
    </source>
</evidence>
<dbReference type="Proteomes" id="UP001326715">
    <property type="component" value="Chromosome"/>
</dbReference>
<keyword evidence="4" id="KW-1185">Reference proteome</keyword>
<reference evidence="1 3" key="1">
    <citation type="submission" date="2016-11" db="EMBL/GenBank/DDBJ databases">
        <authorList>
            <person name="Jaros S."/>
            <person name="Januszkiewicz K."/>
            <person name="Wedrychowicz H."/>
        </authorList>
    </citation>
    <scope>NUCLEOTIDE SEQUENCE [LARGE SCALE GENOMIC DNA]</scope>
    <source>
        <strain evidence="1 3">DSM 784</strain>
    </source>
</reference>
<dbReference type="Gene3D" id="3.40.50.1240">
    <property type="entry name" value="Phosphoglycerate mutase-like"/>
    <property type="match status" value="1"/>
</dbReference>
<accession>A0A1K1PSB4</accession>
<name>A0A1K1PSB4_9BACT</name>
<evidence type="ECO:0000313" key="2">
    <source>
        <dbReference type="EMBL" id="WQG92745.1"/>
    </source>
</evidence>
<organism evidence="1 3">
    <name type="scientific">Chitinophaga sancti</name>
    <dbReference type="NCBI Taxonomy" id="1004"/>
    <lineage>
        <taxon>Bacteria</taxon>
        <taxon>Pseudomonadati</taxon>
        <taxon>Bacteroidota</taxon>
        <taxon>Chitinophagia</taxon>
        <taxon>Chitinophagales</taxon>
        <taxon>Chitinophagaceae</taxon>
        <taxon>Chitinophaga</taxon>
    </lineage>
</organism>
<proteinExistence type="predicted"/>
<dbReference type="OrthoDB" id="3296006at2"/>